<name>A0A6A6FLA8_9PEZI</name>
<organism evidence="1 2">
    <name type="scientific">Cercospora zeae-maydis SCOH1-5</name>
    <dbReference type="NCBI Taxonomy" id="717836"/>
    <lineage>
        <taxon>Eukaryota</taxon>
        <taxon>Fungi</taxon>
        <taxon>Dikarya</taxon>
        <taxon>Ascomycota</taxon>
        <taxon>Pezizomycotina</taxon>
        <taxon>Dothideomycetes</taxon>
        <taxon>Dothideomycetidae</taxon>
        <taxon>Mycosphaerellales</taxon>
        <taxon>Mycosphaerellaceae</taxon>
        <taxon>Cercospora</taxon>
    </lineage>
</organism>
<evidence type="ECO:0000313" key="1">
    <source>
        <dbReference type="EMBL" id="KAF2214249.1"/>
    </source>
</evidence>
<proteinExistence type="predicted"/>
<dbReference type="EMBL" id="ML992668">
    <property type="protein sequence ID" value="KAF2214249.1"/>
    <property type="molecule type" value="Genomic_DNA"/>
</dbReference>
<gene>
    <name evidence="1" type="ORF">CERZMDRAFT_95526</name>
</gene>
<sequence>MALTETASLLGLATELRCAMYEHIIMTDMRCDGFVAWRDPPRFRMGANGQPRKGRDKLLVPWVNMKRTCRTTYSELKDFMRTGSIVNNIENRTWQLNLPLYPTPTLLPRHTDYRFGNLTWQRLPCAPHKLRALHLKIRIPKVHRTKCSTSWFEENNSPYDHCKLYRIIDYMLCCGPLMDVRSQLDNLLHVEKVILELEFEADYNPSKIGEIDYWTERDREDYVNELYGEVRKWCNRDIAYGTTDNFEIVSQFGTSTLQV</sequence>
<evidence type="ECO:0000313" key="2">
    <source>
        <dbReference type="Proteomes" id="UP000799539"/>
    </source>
</evidence>
<dbReference type="AlphaFoldDB" id="A0A6A6FLA8"/>
<keyword evidence="2" id="KW-1185">Reference proteome</keyword>
<dbReference type="Proteomes" id="UP000799539">
    <property type="component" value="Unassembled WGS sequence"/>
</dbReference>
<reference evidence="1" key="1">
    <citation type="journal article" date="2020" name="Stud. Mycol.">
        <title>101 Dothideomycetes genomes: a test case for predicting lifestyles and emergence of pathogens.</title>
        <authorList>
            <person name="Haridas S."/>
            <person name="Albert R."/>
            <person name="Binder M."/>
            <person name="Bloem J."/>
            <person name="Labutti K."/>
            <person name="Salamov A."/>
            <person name="Andreopoulos B."/>
            <person name="Baker S."/>
            <person name="Barry K."/>
            <person name="Bills G."/>
            <person name="Bluhm B."/>
            <person name="Cannon C."/>
            <person name="Castanera R."/>
            <person name="Culley D."/>
            <person name="Daum C."/>
            <person name="Ezra D."/>
            <person name="Gonzalez J."/>
            <person name="Henrissat B."/>
            <person name="Kuo A."/>
            <person name="Liang C."/>
            <person name="Lipzen A."/>
            <person name="Lutzoni F."/>
            <person name="Magnuson J."/>
            <person name="Mondo S."/>
            <person name="Nolan M."/>
            <person name="Ohm R."/>
            <person name="Pangilinan J."/>
            <person name="Park H.-J."/>
            <person name="Ramirez L."/>
            <person name="Alfaro M."/>
            <person name="Sun H."/>
            <person name="Tritt A."/>
            <person name="Yoshinaga Y."/>
            <person name="Zwiers L.-H."/>
            <person name="Turgeon B."/>
            <person name="Goodwin S."/>
            <person name="Spatafora J."/>
            <person name="Crous P."/>
            <person name="Grigoriev I."/>
        </authorList>
    </citation>
    <scope>NUCLEOTIDE SEQUENCE</scope>
    <source>
        <strain evidence="1">SCOH1-5</strain>
    </source>
</reference>
<protein>
    <submittedName>
        <fullName evidence="1">Uncharacterized protein</fullName>
    </submittedName>
</protein>
<dbReference type="OrthoDB" id="3813486at2759"/>
<accession>A0A6A6FLA8</accession>